<keyword evidence="2" id="KW-0255">Endonuclease</keyword>
<dbReference type="GO" id="GO:0004519">
    <property type="term" value="F:endonuclease activity"/>
    <property type="evidence" value="ECO:0007669"/>
    <property type="project" value="UniProtKB-KW"/>
</dbReference>
<name>A0ABS8ZLP2_9PSEU</name>
<dbReference type="Proteomes" id="UP001521150">
    <property type="component" value="Unassembled WGS sequence"/>
</dbReference>
<keyword evidence="2" id="KW-0540">Nuclease</keyword>
<dbReference type="CDD" id="cd06260">
    <property type="entry name" value="DUF820-like"/>
    <property type="match status" value="1"/>
</dbReference>
<dbReference type="Pfam" id="PF05685">
    <property type="entry name" value="Uma2"/>
    <property type="match status" value="1"/>
</dbReference>
<dbReference type="InterPro" id="IPR012296">
    <property type="entry name" value="Nuclease_put_TT1808"/>
</dbReference>
<dbReference type="EMBL" id="JAJVCN010000003">
    <property type="protein sequence ID" value="MCE7008684.1"/>
    <property type="molecule type" value="Genomic_DNA"/>
</dbReference>
<dbReference type="InterPro" id="IPR011335">
    <property type="entry name" value="Restrct_endonuc-II-like"/>
</dbReference>
<keyword evidence="3" id="KW-1185">Reference proteome</keyword>
<dbReference type="Gene3D" id="3.90.1570.10">
    <property type="entry name" value="tt1808, chain A"/>
    <property type="match status" value="1"/>
</dbReference>
<evidence type="ECO:0000313" key="3">
    <source>
        <dbReference type="Proteomes" id="UP001521150"/>
    </source>
</evidence>
<keyword evidence="2" id="KW-0378">Hydrolase</keyword>
<feature type="domain" description="Putative restriction endonuclease" evidence="1">
    <location>
        <begin position="21"/>
        <end position="168"/>
    </location>
</feature>
<dbReference type="InterPro" id="IPR008538">
    <property type="entry name" value="Uma2"/>
</dbReference>
<proteinExistence type="predicted"/>
<organism evidence="2 3">
    <name type="scientific">Kibdelosporangium philippinense</name>
    <dbReference type="NCBI Taxonomy" id="211113"/>
    <lineage>
        <taxon>Bacteria</taxon>
        <taxon>Bacillati</taxon>
        <taxon>Actinomycetota</taxon>
        <taxon>Actinomycetes</taxon>
        <taxon>Pseudonocardiales</taxon>
        <taxon>Pseudonocardiaceae</taxon>
        <taxon>Kibdelosporangium</taxon>
    </lineage>
</organism>
<gene>
    <name evidence="2" type="ORF">LWC34_38605</name>
</gene>
<reference evidence="2 3" key="1">
    <citation type="submission" date="2021-12" db="EMBL/GenBank/DDBJ databases">
        <title>Genome sequence of Kibdelosporangium philippinense ATCC 49844.</title>
        <authorList>
            <person name="Fedorov E.A."/>
            <person name="Omeragic M."/>
            <person name="Shalygina K.F."/>
            <person name="Maclea K.S."/>
        </authorList>
    </citation>
    <scope>NUCLEOTIDE SEQUENCE [LARGE SCALE GENOMIC DNA]</scope>
    <source>
        <strain evidence="2 3">ATCC 49844</strain>
    </source>
</reference>
<protein>
    <submittedName>
        <fullName evidence="2">Uma2 family endonuclease</fullName>
    </submittedName>
</protein>
<comment type="caution">
    <text evidence="2">The sequence shown here is derived from an EMBL/GenBank/DDBJ whole genome shotgun (WGS) entry which is preliminary data.</text>
</comment>
<evidence type="ECO:0000313" key="2">
    <source>
        <dbReference type="EMBL" id="MCE7008684.1"/>
    </source>
</evidence>
<evidence type="ECO:0000259" key="1">
    <source>
        <dbReference type="Pfam" id="PF05685"/>
    </source>
</evidence>
<dbReference type="SUPFAM" id="SSF52980">
    <property type="entry name" value="Restriction endonuclease-like"/>
    <property type="match status" value="1"/>
</dbReference>
<accession>A0ABS8ZLP2</accession>
<sequence length="193" mass="21102">MSVALEHPMIGPYTVEDWLALDPPVDGSRLELMFGYLHLTPAPSGEHQDAAFLMGVLLRDALRAANRTDLNVALAVNVRISTAWRTALIPDVVILDRKPVGVSFPPEALILAVEVWSPGNPRAERETKMAGYAGAGVPFLWTIEQDDLRGLRLTAYRLENGRYVVENLIEDKGPAVVTAVPIPITVDLAELQT</sequence>
<dbReference type="RefSeq" id="WP_233730159.1">
    <property type="nucleotide sequence ID" value="NZ_JAJVCN010000003.1"/>
</dbReference>